<dbReference type="PANTHER" id="PTHR46825:SF11">
    <property type="entry name" value="PENICILLIN-BINDING PROTEIN 4"/>
    <property type="match status" value="1"/>
</dbReference>
<feature type="domain" description="Beta-lactamase-related" evidence="3">
    <location>
        <begin position="15"/>
        <end position="321"/>
    </location>
</feature>
<dbReference type="InterPro" id="IPR001466">
    <property type="entry name" value="Beta-lactam-related"/>
</dbReference>
<dbReference type="GO" id="GO:0016020">
    <property type="term" value="C:membrane"/>
    <property type="evidence" value="ECO:0007669"/>
    <property type="project" value="UniProtKB-SubCell"/>
</dbReference>
<keyword evidence="4" id="KW-0378">Hydrolase</keyword>
<protein>
    <submittedName>
        <fullName evidence="4">Serine hydrolase</fullName>
    </submittedName>
</protein>
<dbReference type="RefSeq" id="WP_130783190.1">
    <property type="nucleotide sequence ID" value="NZ_BIMR01000451.1"/>
</dbReference>
<evidence type="ECO:0000313" key="4">
    <source>
        <dbReference type="EMBL" id="GCE78488.1"/>
    </source>
</evidence>
<keyword evidence="5" id="KW-1185">Reference proteome</keyword>
<dbReference type="InterPro" id="IPR050491">
    <property type="entry name" value="AmpC-like"/>
</dbReference>
<dbReference type="AlphaFoldDB" id="A0A402DWI9"/>
<dbReference type="SUPFAM" id="SSF56601">
    <property type="entry name" value="beta-lactamase/transpeptidase-like"/>
    <property type="match status" value="1"/>
</dbReference>
<accession>A0A402DWI9</accession>
<proteinExistence type="predicted"/>
<comment type="subcellular location">
    <subcellularLocation>
        <location evidence="1">Membrane</location>
    </subcellularLocation>
</comment>
<dbReference type="PANTHER" id="PTHR46825">
    <property type="entry name" value="D-ALANYL-D-ALANINE-CARBOXYPEPTIDASE/ENDOPEPTIDASE AMPH"/>
    <property type="match status" value="1"/>
</dbReference>
<reference evidence="4 5" key="1">
    <citation type="submission" date="2019-01" db="EMBL/GenBank/DDBJ databases">
        <title>Draft genome sequence of Cellulomonas takizawaensis strain TKZ-21.</title>
        <authorList>
            <person name="Yamamura H."/>
            <person name="Hayashi T."/>
            <person name="Hamada M."/>
            <person name="Serisawa Y."/>
            <person name="Matsuyama K."/>
            <person name="Nakagawa Y."/>
            <person name="Otoguro M."/>
            <person name="Yanagida F."/>
            <person name="Hayakawa M."/>
        </authorList>
    </citation>
    <scope>NUCLEOTIDE SEQUENCE [LARGE SCALE GENOMIC DNA]</scope>
    <source>
        <strain evidence="4 5">NBRC12680</strain>
    </source>
</reference>
<dbReference type="OrthoDB" id="9809635at2"/>
<dbReference type="InterPro" id="IPR012338">
    <property type="entry name" value="Beta-lactam/transpept-like"/>
</dbReference>
<gene>
    <name evidence="4" type="ORF">CBZ_35440</name>
</gene>
<comment type="caution">
    <text evidence="4">The sequence shown here is derived from an EMBL/GenBank/DDBJ whole genome shotgun (WGS) entry which is preliminary data.</text>
</comment>
<dbReference type="EMBL" id="BIMR01000451">
    <property type="protein sequence ID" value="GCE78488.1"/>
    <property type="molecule type" value="Genomic_DNA"/>
</dbReference>
<evidence type="ECO:0000313" key="5">
    <source>
        <dbReference type="Proteomes" id="UP000289954"/>
    </source>
</evidence>
<evidence type="ECO:0000259" key="3">
    <source>
        <dbReference type="Pfam" id="PF00144"/>
    </source>
</evidence>
<sequence length="332" mass="34567">MATLDDDLTTTATETGFSGVVRVDRPGEPTLVRAFGLADRAHGVPMTPDTRLGVASGSKGFTALAVMSLVDEGVLSLSTTARSLLGTDLPLVADDVTVEHLLAHRSGIGDYLDDDAEPGEYLMPVPVHVLATTEAFVPVLDGHPTLFPAGERFSYCNGGYVLLALLAERASGTSYHDLVRRRVLGPAGMVDTDFLRGDDLPGDAAVGYVEVDGVTRSNVLHLPVLATGDGGAHTTVADMHRFWTALLAGRIVPAATVTTMTAPHSDVPEEGARYGLGFWLDPVGDGIGLVGADAGVSFRSAHSPSTGATWTVVSNTSEGAWPVARVVAAALR</sequence>
<dbReference type="Proteomes" id="UP000289954">
    <property type="component" value="Unassembled WGS sequence"/>
</dbReference>
<organism evidence="4 5">
    <name type="scientific">Cellulomonas biazotea</name>
    <dbReference type="NCBI Taxonomy" id="1709"/>
    <lineage>
        <taxon>Bacteria</taxon>
        <taxon>Bacillati</taxon>
        <taxon>Actinomycetota</taxon>
        <taxon>Actinomycetes</taxon>
        <taxon>Micrococcales</taxon>
        <taxon>Cellulomonadaceae</taxon>
        <taxon>Cellulomonas</taxon>
    </lineage>
</organism>
<evidence type="ECO:0000256" key="1">
    <source>
        <dbReference type="ARBA" id="ARBA00004370"/>
    </source>
</evidence>
<dbReference type="Pfam" id="PF00144">
    <property type="entry name" value="Beta-lactamase"/>
    <property type="match status" value="1"/>
</dbReference>
<name>A0A402DWI9_9CELL</name>
<keyword evidence="2" id="KW-0472">Membrane</keyword>
<dbReference type="Gene3D" id="3.40.710.10">
    <property type="entry name" value="DD-peptidase/beta-lactamase superfamily"/>
    <property type="match status" value="1"/>
</dbReference>
<evidence type="ECO:0000256" key="2">
    <source>
        <dbReference type="ARBA" id="ARBA00023136"/>
    </source>
</evidence>
<dbReference type="GO" id="GO:0016787">
    <property type="term" value="F:hydrolase activity"/>
    <property type="evidence" value="ECO:0007669"/>
    <property type="project" value="UniProtKB-KW"/>
</dbReference>